<keyword evidence="1" id="KW-0150">Chloroplast</keyword>
<dbReference type="AlphaFoldDB" id="A0A2U8GIP6"/>
<accession>A0A2U8GIP6</accession>
<geneLocation type="chloroplast" evidence="1"/>
<name>A0A2U8GIP6_PEDDU</name>
<organism evidence="1">
    <name type="scientific">Pediastrum duplex</name>
    <name type="common">Green alga</name>
    <dbReference type="NCBI Taxonomy" id="3105"/>
    <lineage>
        <taxon>Eukaryota</taxon>
        <taxon>Viridiplantae</taxon>
        <taxon>Chlorophyta</taxon>
        <taxon>core chlorophytes</taxon>
        <taxon>Chlorophyceae</taxon>
        <taxon>CS clade</taxon>
        <taxon>Sphaeropleales</taxon>
        <taxon>Hydrodictyaceae</taxon>
        <taxon>Pediastrum</taxon>
    </lineage>
</organism>
<reference evidence="1" key="1">
    <citation type="journal article" date="2018" name="Am. J. Bot.">
        <title>Organellar phylogenomics inform systematics in the green algal family Hydrodictyaceae (Chlorophyceae) and provide clues to the complex evolutionary history of plastid genomes in the green algal tree of life.</title>
        <authorList>
            <person name="McManus H.A."/>
            <person name="Fucikova K."/>
            <person name="Lewis P.O."/>
            <person name="Lewis L.A."/>
            <person name="Karol K.G."/>
        </authorList>
    </citation>
    <scope>NUCLEOTIDE SEQUENCE</scope>
</reference>
<proteinExistence type="predicted"/>
<protein>
    <submittedName>
        <fullName evidence="1">Uncharacterized protein</fullName>
    </submittedName>
</protein>
<evidence type="ECO:0000313" key="1">
    <source>
        <dbReference type="EMBL" id="AWI68458.1"/>
    </source>
</evidence>
<sequence>MRIGTAALLLHQSRKHFALSVRRSRSASALPMRFALLALPKKKKDSFLQLQSRANQTVPGIQEAVIGIKLGKLTRKLTIVISTIYANLQRNLSKENKIKE</sequence>
<dbReference type="EMBL" id="MF276980">
    <property type="protein sequence ID" value="AWI68458.1"/>
    <property type="molecule type" value="Genomic_DNA"/>
</dbReference>
<keyword evidence="1" id="KW-0934">Plastid</keyword>